<accession>A0A0B7FMW5</accession>
<gene>
    <name evidence="1" type="ORF">RSOLAG1IB_02995</name>
</gene>
<evidence type="ECO:0000313" key="2">
    <source>
        <dbReference type="Proteomes" id="UP000059188"/>
    </source>
</evidence>
<name>A0A0B7FMW5_THACB</name>
<keyword evidence="2" id="KW-1185">Reference proteome</keyword>
<organism evidence="1 2">
    <name type="scientific">Thanatephorus cucumeris (strain AG1-IB / isolate 7/3/14)</name>
    <name type="common">Lettuce bottom rot fungus</name>
    <name type="synonym">Rhizoctonia solani</name>
    <dbReference type="NCBI Taxonomy" id="1108050"/>
    <lineage>
        <taxon>Eukaryota</taxon>
        <taxon>Fungi</taxon>
        <taxon>Dikarya</taxon>
        <taxon>Basidiomycota</taxon>
        <taxon>Agaricomycotina</taxon>
        <taxon>Agaricomycetes</taxon>
        <taxon>Cantharellales</taxon>
        <taxon>Ceratobasidiaceae</taxon>
        <taxon>Rhizoctonia</taxon>
        <taxon>Rhizoctonia solani AG-1</taxon>
    </lineage>
</organism>
<dbReference type="AlphaFoldDB" id="A0A0B7FMW5"/>
<reference evidence="1 2" key="1">
    <citation type="submission" date="2014-11" db="EMBL/GenBank/DDBJ databases">
        <authorList>
            <person name="Wibberg Daniel"/>
        </authorList>
    </citation>
    <scope>NUCLEOTIDE SEQUENCE [LARGE SCALE GENOMIC DNA]</scope>
    <source>
        <strain evidence="1">Rhizoctonia solani AG1-IB 7/3/14</strain>
    </source>
</reference>
<protein>
    <submittedName>
        <fullName evidence="1">Uncharacterized protein</fullName>
    </submittedName>
</protein>
<dbReference type="EMBL" id="LN679102">
    <property type="protein sequence ID" value="CEL58249.1"/>
    <property type="molecule type" value="Genomic_DNA"/>
</dbReference>
<sequence length="78" mass="8888">MRRSRGRQRSIIRSIHLHHAVHLTYWEHMTTSPGTALSPVNQASKLPPGAMRKSLHIIITTLRGVQAIIQRTDNTTRQ</sequence>
<evidence type="ECO:0000313" key="1">
    <source>
        <dbReference type="EMBL" id="CEL58249.1"/>
    </source>
</evidence>
<proteinExistence type="predicted"/>
<dbReference type="Proteomes" id="UP000059188">
    <property type="component" value="Unassembled WGS sequence"/>
</dbReference>